<gene>
    <name evidence="2" type="ORF">SAMN06893096_1081</name>
</gene>
<evidence type="ECO:0000313" key="2">
    <source>
        <dbReference type="EMBL" id="SNS78186.1"/>
    </source>
</evidence>
<name>A0A239H9S9_9ACTN</name>
<accession>A0A239H9S9</accession>
<feature type="non-terminal residue" evidence="2">
    <location>
        <position position="41"/>
    </location>
</feature>
<feature type="region of interest" description="Disordered" evidence="1">
    <location>
        <begin position="1"/>
        <end position="41"/>
    </location>
</feature>
<reference evidence="3" key="1">
    <citation type="submission" date="2017-06" db="EMBL/GenBank/DDBJ databases">
        <authorList>
            <person name="Varghese N."/>
            <person name="Submissions S."/>
        </authorList>
    </citation>
    <scope>NUCLEOTIDE SEQUENCE [LARGE SCALE GENOMIC DNA]</scope>
    <source>
        <strain evidence="3">DSM 46839</strain>
    </source>
</reference>
<keyword evidence="3" id="KW-1185">Reference proteome</keyword>
<dbReference type="EMBL" id="FZOO01000008">
    <property type="protein sequence ID" value="SNS78186.1"/>
    <property type="molecule type" value="Genomic_DNA"/>
</dbReference>
<organism evidence="2 3">
    <name type="scientific">Geodermatophilus pulveris</name>
    <dbReference type="NCBI Taxonomy" id="1564159"/>
    <lineage>
        <taxon>Bacteria</taxon>
        <taxon>Bacillati</taxon>
        <taxon>Actinomycetota</taxon>
        <taxon>Actinomycetes</taxon>
        <taxon>Geodermatophilales</taxon>
        <taxon>Geodermatophilaceae</taxon>
        <taxon>Geodermatophilus</taxon>
    </lineage>
</organism>
<sequence>MSESASGPAAGDPDVSLRHPGGELPLRVVPATEGASGLDTG</sequence>
<proteinExistence type="predicted"/>
<dbReference type="Proteomes" id="UP000198373">
    <property type="component" value="Unassembled WGS sequence"/>
</dbReference>
<dbReference type="AlphaFoldDB" id="A0A239H9S9"/>
<evidence type="ECO:0000256" key="1">
    <source>
        <dbReference type="SAM" id="MobiDB-lite"/>
    </source>
</evidence>
<protein>
    <submittedName>
        <fullName evidence="2">Uncharacterized protein</fullName>
    </submittedName>
</protein>
<evidence type="ECO:0000313" key="3">
    <source>
        <dbReference type="Proteomes" id="UP000198373"/>
    </source>
</evidence>